<keyword evidence="3" id="KW-0479">Metal-binding</keyword>
<dbReference type="PANTHER" id="PTHR18964:SF162">
    <property type="entry name" value="N-ACETYL-D-GLUCOSAMINE KINASE"/>
    <property type="match status" value="1"/>
</dbReference>
<keyword evidence="8" id="KW-0119">Carbohydrate metabolism</keyword>
<dbReference type="InterPro" id="IPR049874">
    <property type="entry name" value="ROK_cs"/>
</dbReference>
<keyword evidence="4" id="KW-0547">Nucleotide-binding</keyword>
<dbReference type="InterPro" id="IPR043129">
    <property type="entry name" value="ATPase_NBD"/>
</dbReference>
<dbReference type="InterPro" id="IPR000600">
    <property type="entry name" value="ROK"/>
</dbReference>
<dbReference type="PANTHER" id="PTHR18964">
    <property type="entry name" value="ROK (REPRESSOR, ORF, KINASE) FAMILY"/>
    <property type="match status" value="1"/>
</dbReference>
<organism evidence="10 11">
    <name type="scientific">Paragemmobacter amnigenus</name>
    <dbReference type="NCBI Taxonomy" id="2852097"/>
    <lineage>
        <taxon>Bacteria</taxon>
        <taxon>Pseudomonadati</taxon>
        <taxon>Pseudomonadota</taxon>
        <taxon>Alphaproteobacteria</taxon>
        <taxon>Rhodobacterales</taxon>
        <taxon>Paracoccaceae</taxon>
        <taxon>Paragemmobacter</taxon>
    </lineage>
</organism>
<evidence type="ECO:0000256" key="1">
    <source>
        <dbReference type="ARBA" id="ARBA00012122"/>
    </source>
</evidence>
<comment type="caution">
    <text evidence="10">The sequence shown here is derived from an EMBL/GenBank/DDBJ whole genome shotgun (WGS) entry which is preliminary data.</text>
</comment>
<protein>
    <recommendedName>
        <fullName evidence="1">N-acetylglucosamine kinase</fullName>
        <ecNumber evidence="1">2.7.1.59</ecNumber>
    </recommendedName>
</protein>
<dbReference type="EC" id="2.7.1.59" evidence="1"/>
<dbReference type="EMBL" id="JAAATX020000005">
    <property type="protein sequence ID" value="MBU9698026.1"/>
    <property type="molecule type" value="Genomic_DNA"/>
</dbReference>
<proteinExistence type="predicted"/>
<keyword evidence="5" id="KW-0418">Kinase</keyword>
<evidence type="ECO:0000313" key="10">
    <source>
        <dbReference type="EMBL" id="MBU9698026.1"/>
    </source>
</evidence>
<keyword evidence="6" id="KW-0862">Zinc</keyword>
<evidence type="ECO:0000256" key="3">
    <source>
        <dbReference type="ARBA" id="ARBA00022723"/>
    </source>
</evidence>
<dbReference type="SUPFAM" id="SSF53067">
    <property type="entry name" value="Actin-like ATPase domain"/>
    <property type="match status" value="1"/>
</dbReference>
<evidence type="ECO:0000256" key="9">
    <source>
        <dbReference type="ARBA" id="ARBA00049065"/>
    </source>
</evidence>
<keyword evidence="2" id="KW-0808">Transferase</keyword>
<accession>A0ABS6J454</accession>
<dbReference type="PROSITE" id="PS01125">
    <property type="entry name" value="ROK"/>
    <property type="match status" value="1"/>
</dbReference>
<dbReference type="Gene3D" id="3.30.420.40">
    <property type="match status" value="2"/>
</dbReference>
<evidence type="ECO:0000256" key="7">
    <source>
        <dbReference type="ARBA" id="ARBA00022840"/>
    </source>
</evidence>
<name>A0ABS6J454_9RHOB</name>
<reference evidence="10 11" key="1">
    <citation type="submission" date="2021-06" db="EMBL/GenBank/DDBJ databases">
        <title>Rhodobacteraceae bacterium strain HSP-20.</title>
        <authorList>
            <person name="Chen W.-M."/>
        </authorList>
    </citation>
    <scope>NUCLEOTIDE SEQUENCE [LARGE SCALE GENOMIC DNA]</scope>
    <source>
        <strain evidence="10 11">HSP-20</strain>
    </source>
</reference>
<evidence type="ECO:0000256" key="5">
    <source>
        <dbReference type="ARBA" id="ARBA00022777"/>
    </source>
</evidence>
<dbReference type="RefSeq" id="WP_161762143.1">
    <property type="nucleotide sequence ID" value="NZ_JAAATX020000005.1"/>
</dbReference>
<keyword evidence="7" id="KW-0067">ATP-binding</keyword>
<evidence type="ECO:0000313" key="11">
    <source>
        <dbReference type="Proteomes" id="UP000731907"/>
    </source>
</evidence>
<dbReference type="Proteomes" id="UP000731907">
    <property type="component" value="Unassembled WGS sequence"/>
</dbReference>
<sequence length="297" mass="29841">MILCFDIGGTRIKAATSTGGRLTPLGDTPTPTGDFAAFTAAIARYATGLAPKAVAISIAGVVDPDTDILRVANIPCADGRRLGPELQSALGLPVLVLNDADCFAMAEASQGAGQGHRTVFGIILGTGVGGGLVIDGRLVSGPGGYAGEWGHGPVAKTQVEGLTLPAFPCGCGLTGCIDAVGSARGMERLHHAIHGETATSHSIVRAWQNGETQAARTVDVWRAIVAPPLAMILNTVGASIVPVGGGLSNVPALVAHLDAAVRSMILRRTDAPLVVPARCTIEPGLIGAAAAAGVAFA</sequence>
<evidence type="ECO:0000256" key="4">
    <source>
        <dbReference type="ARBA" id="ARBA00022741"/>
    </source>
</evidence>
<dbReference type="CDD" id="cd24057">
    <property type="entry name" value="ASKHA_NBD_ROK_NAGK"/>
    <property type="match status" value="1"/>
</dbReference>
<comment type="catalytic activity">
    <reaction evidence="9">
        <text>N-acetyl-D-glucosamine + ATP = N-acetyl-D-glucosamine 6-phosphate + ADP + H(+)</text>
        <dbReference type="Rhea" id="RHEA:17417"/>
        <dbReference type="ChEBI" id="CHEBI:15378"/>
        <dbReference type="ChEBI" id="CHEBI:30616"/>
        <dbReference type="ChEBI" id="CHEBI:57513"/>
        <dbReference type="ChEBI" id="CHEBI:456216"/>
        <dbReference type="ChEBI" id="CHEBI:506227"/>
        <dbReference type="EC" id="2.7.1.59"/>
    </reaction>
</comment>
<evidence type="ECO:0000256" key="6">
    <source>
        <dbReference type="ARBA" id="ARBA00022833"/>
    </source>
</evidence>
<evidence type="ECO:0000256" key="2">
    <source>
        <dbReference type="ARBA" id="ARBA00022679"/>
    </source>
</evidence>
<gene>
    <name evidence="10" type="ORF">GU927_009200</name>
</gene>
<evidence type="ECO:0000256" key="8">
    <source>
        <dbReference type="ARBA" id="ARBA00023277"/>
    </source>
</evidence>
<dbReference type="Pfam" id="PF00480">
    <property type="entry name" value="ROK"/>
    <property type="match status" value="1"/>
</dbReference>
<keyword evidence="11" id="KW-1185">Reference proteome</keyword>